<feature type="non-terminal residue" evidence="1">
    <location>
        <position position="1"/>
    </location>
</feature>
<keyword evidence="2" id="KW-1185">Reference proteome</keyword>
<proteinExistence type="predicted"/>
<dbReference type="Proteomes" id="UP000789920">
    <property type="component" value="Unassembled WGS sequence"/>
</dbReference>
<protein>
    <submittedName>
        <fullName evidence="1">30624_t:CDS:1</fullName>
    </submittedName>
</protein>
<comment type="caution">
    <text evidence="1">The sequence shown here is derived from an EMBL/GenBank/DDBJ whole genome shotgun (WGS) entry which is preliminary data.</text>
</comment>
<name>A0ACA9SBF3_9GLOM</name>
<dbReference type="EMBL" id="CAJVQC010105263">
    <property type="protein sequence ID" value="CAG8832987.1"/>
    <property type="molecule type" value="Genomic_DNA"/>
</dbReference>
<sequence length="206" mass="23886">SDGAITEFQAQEKILTIQTSKQLSIHDNNLNVHFSCLIFDNIGLIIRVQDSKHAKKTAHNALMSEARLLTFGISSAQYSYLLNLIEYHDSIMYRNDVVKLDHQDDSAAYRTFCSANLKLCLISDYKIQPGIEVLLVKAHREYYPQIPLISWIHETESCEHFFDTARQINSDFNFAEIIQMLPKISQHIKVQRDNKLNFEKNKLVRE</sequence>
<feature type="non-terminal residue" evidence="1">
    <location>
        <position position="206"/>
    </location>
</feature>
<gene>
    <name evidence="1" type="ORF">RPERSI_LOCUS28663</name>
</gene>
<reference evidence="1" key="1">
    <citation type="submission" date="2021-06" db="EMBL/GenBank/DDBJ databases">
        <authorList>
            <person name="Kallberg Y."/>
            <person name="Tangrot J."/>
            <person name="Rosling A."/>
        </authorList>
    </citation>
    <scope>NUCLEOTIDE SEQUENCE</scope>
    <source>
        <strain evidence="1">MA461A</strain>
    </source>
</reference>
<evidence type="ECO:0000313" key="1">
    <source>
        <dbReference type="EMBL" id="CAG8832987.1"/>
    </source>
</evidence>
<evidence type="ECO:0000313" key="2">
    <source>
        <dbReference type="Proteomes" id="UP000789920"/>
    </source>
</evidence>
<accession>A0ACA9SBF3</accession>
<organism evidence="1 2">
    <name type="scientific">Racocetra persica</name>
    <dbReference type="NCBI Taxonomy" id="160502"/>
    <lineage>
        <taxon>Eukaryota</taxon>
        <taxon>Fungi</taxon>
        <taxon>Fungi incertae sedis</taxon>
        <taxon>Mucoromycota</taxon>
        <taxon>Glomeromycotina</taxon>
        <taxon>Glomeromycetes</taxon>
        <taxon>Diversisporales</taxon>
        <taxon>Gigasporaceae</taxon>
        <taxon>Racocetra</taxon>
    </lineage>
</organism>